<organism evidence="6 7">
    <name type="scientific">Streptomyces tsukubensis</name>
    <dbReference type="NCBI Taxonomy" id="83656"/>
    <lineage>
        <taxon>Bacteria</taxon>
        <taxon>Bacillati</taxon>
        <taxon>Actinomycetota</taxon>
        <taxon>Actinomycetes</taxon>
        <taxon>Kitasatosporales</taxon>
        <taxon>Streptomycetaceae</taxon>
        <taxon>Streptomyces</taxon>
    </lineage>
</organism>
<name>A0A1V4A126_9ACTN</name>
<keyword evidence="7" id="KW-1185">Reference proteome</keyword>
<dbReference type="Pfam" id="PF00126">
    <property type="entry name" value="HTH_1"/>
    <property type="match status" value="1"/>
</dbReference>
<evidence type="ECO:0000313" key="6">
    <source>
        <dbReference type="EMBL" id="OON71933.1"/>
    </source>
</evidence>
<reference evidence="6 7" key="1">
    <citation type="submission" date="2017-02" db="EMBL/GenBank/DDBJ databases">
        <title>Draft Genome Sequence of Streptomyces tsukubaensis F601, a Producer of the immunosuppressant tacrolimus FK506.</title>
        <authorList>
            <person name="Zong G."/>
            <person name="Zhong C."/>
            <person name="Fu J."/>
            <person name="Qin R."/>
            <person name="Cao G."/>
        </authorList>
    </citation>
    <scope>NUCLEOTIDE SEQUENCE [LARGE SCALE GENOMIC DNA]</scope>
    <source>
        <strain evidence="6 7">F601</strain>
    </source>
</reference>
<dbReference type="STRING" id="83656.B1H18_31755"/>
<dbReference type="AlphaFoldDB" id="A0A1V4A126"/>
<dbReference type="GO" id="GO:0003677">
    <property type="term" value="F:DNA binding"/>
    <property type="evidence" value="ECO:0007669"/>
    <property type="project" value="UniProtKB-KW"/>
</dbReference>
<dbReference type="PROSITE" id="PS50931">
    <property type="entry name" value="HTH_LYSR"/>
    <property type="match status" value="1"/>
</dbReference>
<dbReference type="SUPFAM" id="SSF53850">
    <property type="entry name" value="Periplasmic binding protein-like II"/>
    <property type="match status" value="1"/>
</dbReference>
<dbReference type="Pfam" id="PF03466">
    <property type="entry name" value="LysR_substrate"/>
    <property type="match status" value="1"/>
</dbReference>
<dbReference type="Gene3D" id="1.10.10.10">
    <property type="entry name" value="Winged helix-like DNA-binding domain superfamily/Winged helix DNA-binding domain"/>
    <property type="match status" value="1"/>
</dbReference>
<dbReference type="GO" id="GO:0003700">
    <property type="term" value="F:DNA-binding transcription factor activity"/>
    <property type="evidence" value="ECO:0007669"/>
    <property type="project" value="InterPro"/>
</dbReference>
<comment type="caution">
    <text evidence="6">The sequence shown here is derived from an EMBL/GenBank/DDBJ whole genome shotgun (WGS) entry which is preliminary data.</text>
</comment>
<keyword evidence="2" id="KW-0805">Transcription regulation</keyword>
<accession>A0A1V4A126</accession>
<dbReference type="InterPro" id="IPR036388">
    <property type="entry name" value="WH-like_DNA-bd_sf"/>
</dbReference>
<sequence>MELRHLHYFAVLAEELHFGRAASRLHMAQPPLSQRIRDLERELGVQLFDRTRPRVKLTEAGALLLEHVRPVLSGVATAREAMRRIRPGESGVLRAGFPPDTHPVALPTLTSAFSRRVAGVLLDLHELTTEEQLAWLRVDKLEAAVVRHPADTVGLESGPVVRRELGMVLPAAHPAAGRPGEPVRLRDLNGTPLIIFPREMAPGLYDHMLSVCRDEGFLPGAIRHARNPGFVHGLVLAGRGVNLNEEPATPLLDGLVWRPVTSPALAWLTSVVWVPARHNEAIAAFTEAVTEALTATGHRIDAAGEAGAVPAG</sequence>
<evidence type="ECO:0000256" key="4">
    <source>
        <dbReference type="ARBA" id="ARBA00023163"/>
    </source>
</evidence>
<evidence type="ECO:0000313" key="7">
    <source>
        <dbReference type="Proteomes" id="UP000190539"/>
    </source>
</evidence>
<dbReference type="PRINTS" id="PR00039">
    <property type="entry name" value="HTHLYSR"/>
</dbReference>
<keyword evidence="4" id="KW-0804">Transcription</keyword>
<protein>
    <submittedName>
        <fullName evidence="6">LysR family transcriptional regulator</fullName>
    </submittedName>
</protein>
<dbReference type="InterPro" id="IPR036390">
    <property type="entry name" value="WH_DNA-bd_sf"/>
</dbReference>
<dbReference type="FunFam" id="1.10.10.10:FF:000001">
    <property type="entry name" value="LysR family transcriptional regulator"/>
    <property type="match status" value="1"/>
</dbReference>
<comment type="similarity">
    <text evidence="1">Belongs to the LysR transcriptional regulatory family.</text>
</comment>
<keyword evidence="3" id="KW-0238">DNA-binding</keyword>
<feature type="domain" description="HTH lysR-type" evidence="5">
    <location>
        <begin position="1"/>
        <end position="58"/>
    </location>
</feature>
<dbReference type="PANTHER" id="PTHR30346:SF0">
    <property type="entry name" value="HCA OPERON TRANSCRIPTIONAL ACTIVATOR HCAR"/>
    <property type="match status" value="1"/>
</dbReference>
<dbReference type="InterPro" id="IPR005119">
    <property type="entry name" value="LysR_subst-bd"/>
</dbReference>
<dbReference type="EMBL" id="MVFC01000045">
    <property type="protein sequence ID" value="OON71933.1"/>
    <property type="molecule type" value="Genomic_DNA"/>
</dbReference>
<evidence type="ECO:0000256" key="2">
    <source>
        <dbReference type="ARBA" id="ARBA00023015"/>
    </source>
</evidence>
<evidence type="ECO:0000259" key="5">
    <source>
        <dbReference type="PROSITE" id="PS50931"/>
    </source>
</evidence>
<dbReference type="Gene3D" id="3.40.190.10">
    <property type="entry name" value="Periplasmic binding protein-like II"/>
    <property type="match status" value="2"/>
</dbReference>
<dbReference type="SUPFAM" id="SSF46785">
    <property type="entry name" value="Winged helix' DNA-binding domain"/>
    <property type="match status" value="1"/>
</dbReference>
<proteinExistence type="inferred from homology"/>
<dbReference type="OrthoDB" id="3176554at2"/>
<dbReference type="Proteomes" id="UP000190539">
    <property type="component" value="Unassembled WGS sequence"/>
</dbReference>
<dbReference type="RefSeq" id="WP_077973918.1">
    <property type="nucleotide sequence ID" value="NZ_CP045178.1"/>
</dbReference>
<evidence type="ECO:0000256" key="1">
    <source>
        <dbReference type="ARBA" id="ARBA00009437"/>
    </source>
</evidence>
<evidence type="ECO:0000256" key="3">
    <source>
        <dbReference type="ARBA" id="ARBA00023125"/>
    </source>
</evidence>
<dbReference type="PANTHER" id="PTHR30346">
    <property type="entry name" value="TRANSCRIPTIONAL DUAL REGULATOR HCAR-RELATED"/>
    <property type="match status" value="1"/>
</dbReference>
<dbReference type="GO" id="GO:0032993">
    <property type="term" value="C:protein-DNA complex"/>
    <property type="evidence" value="ECO:0007669"/>
    <property type="project" value="TreeGrafter"/>
</dbReference>
<gene>
    <name evidence="6" type="ORF">B1H18_31755</name>
</gene>
<dbReference type="CDD" id="cd08414">
    <property type="entry name" value="PBP2_LTTR_aromatics_like"/>
    <property type="match status" value="1"/>
</dbReference>
<dbReference type="InterPro" id="IPR000847">
    <property type="entry name" value="LysR_HTH_N"/>
</dbReference>